<dbReference type="Proteomes" id="UP000316726">
    <property type="component" value="Chromosome 2"/>
</dbReference>
<dbReference type="GO" id="GO:0004497">
    <property type="term" value="F:monooxygenase activity"/>
    <property type="evidence" value="ECO:0007669"/>
    <property type="project" value="UniProtKB-KW"/>
</dbReference>
<keyword evidence="2 3" id="KW-0479">Metal-binding</keyword>
<organism evidence="5 6">
    <name type="scientific">Chloropicon primus</name>
    <dbReference type="NCBI Taxonomy" id="1764295"/>
    <lineage>
        <taxon>Eukaryota</taxon>
        <taxon>Viridiplantae</taxon>
        <taxon>Chlorophyta</taxon>
        <taxon>Chloropicophyceae</taxon>
        <taxon>Chloropicales</taxon>
        <taxon>Chloropicaceae</taxon>
        <taxon>Chloropicon</taxon>
    </lineage>
</organism>
<dbReference type="Gene3D" id="1.10.630.10">
    <property type="entry name" value="Cytochrome P450"/>
    <property type="match status" value="1"/>
</dbReference>
<evidence type="ECO:0000256" key="4">
    <source>
        <dbReference type="SAM" id="MobiDB-lite"/>
    </source>
</evidence>
<dbReference type="SUPFAM" id="SSF48264">
    <property type="entry name" value="Cytochrome P450"/>
    <property type="match status" value="1"/>
</dbReference>
<dbReference type="STRING" id="1764295.A0A5B8MF65"/>
<dbReference type="InterPro" id="IPR002401">
    <property type="entry name" value="Cyt_P450_E_grp-I"/>
</dbReference>
<sequence length="646" mass="71344">MAAARGARSTASSHAAASPSSSRGSSRRQHHHRRARGGDGVLFSSTPRFANGAEPRRQHAGRQSCPRRRRGPPEALPPEALDLNLSLPSLGQVEAGAAALPLAGLAVLTFTGAFKKSKNLSDIFARLLTIVSQGYFQPNVGGDTIPEAEGEASDLVGDEPLFKALYNMFLDSGGVFRLSFGPKCFLVVSDPVVVRHILKDNAFNFDKGVLAEILKPIMGKGLIPADIETWKVRRKAVIPGFHKAYLDCMVDLFGRCTERTVEKIDRVCKGDGDKTLDMETEFLNVALDIIGLGIFNYDFGSVNTESPVIKSVYGVLKEAEHRSTTYIPYWNLPFADVVVPRQRQFKADITIINDVLDDLIKLAQETQQEEDMEALQNRDYKNVKDPSLLRFLVDMRGEDSSAKQLRDDLMTMLIAGHETTGAVLTWALHCLVENPEELEKTVSEIDRVLGDRTPTFEDIREMKQVRMVIAESLRLYPQPPILIRRALAKDTLPGGIGGDPNGYEIGKGTDLFISVWNLHRSPHIWKDPDAFKPGRFDEAIPAQGPWEGYDGKNFAGLYPNESAYNFAYVPFGGGPRKCLGDQFALMEAVIALAMMLRRFNFKVKEGHVPGMATGATIHTAKGLLMDISRRDTSPSESEELEEMVAK</sequence>
<accession>A0A5B8MF65</accession>
<keyword evidence="2 3" id="KW-0349">Heme</keyword>
<evidence type="ECO:0000256" key="1">
    <source>
        <dbReference type="ARBA" id="ARBA00010617"/>
    </source>
</evidence>
<feature type="compositionally biased region" description="Basic residues" evidence="4">
    <location>
        <begin position="25"/>
        <end position="35"/>
    </location>
</feature>
<dbReference type="GO" id="GO:0020037">
    <property type="term" value="F:heme binding"/>
    <property type="evidence" value="ECO:0007669"/>
    <property type="project" value="InterPro"/>
</dbReference>
<evidence type="ECO:0000256" key="3">
    <source>
        <dbReference type="RuleBase" id="RU000461"/>
    </source>
</evidence>
<dbReference type="AlphaFoldDB" id="A0A5B8MF65"/>
<keyword evidence="2 3" id="KW-0408">Iron</keyword>
<evidence type="ECO:0000313" key="6">
    <source>
        <dbReference type="Proteomes" id="UP000316726"/>
    </source>
</evidence>
<keyword evidence="3" id="KW-0503">Monooxygenase</keyword>
<feature type="binding site" description="axial binding residue" evidence="2">
    <location>
        <position position="578"/>
    </location>
    <ligand>
        <name>heme</name>
        <dbReference type="ChEBI" id="CHEBI:30413"/>
    </ligand>
    <ligandPart>
        <name>Fe</name>
        <dbReference type="ChEBI" id="CHEBI:18248"/>
    </ligandPart>
</feature>
<protein>
    <submittedName>
        <fullName evidence="5">Cytochrome P450</fullName>
    </submittedName>
</protein>
<dbReference type="PROSITE" id="PS00086">
    <property type="entry name" value="CYTOCHROME_P450"/>
    <property type="match status" value="1"/>
</dbReference>
<dbReference type="CDD" id="cd11046">
    <property type="entry name" value="CYP97"/>
    <property type="match status" value="1"/>
</dbReference>
<keyword evidence="6" id="KW-1185">Reference proteome</keyword>
<evidence type="ECO:0000256" key="2">
    <source>
        <dbReference type="PIRSR" id="PIRSR602401-1"/>
    </source>
</evidence>
<dbReference type="PANTHER" id="PTHR24291">
    <property type="entry name" value="CYTOCHROME P450 FAMILY 4"/>
    <property type="match status" value="1"/>
</dbReference>
<name>A0A5B8MF65_9CHLO</name>
<dbReference type="InterPro" id="IPR036396">
    <property type="entry name" value="Cyt_P450_sf"/>
</dbReference>
<feature type="region of interest" description="Disordered" evidence="4">
    <location>
        <begin position="1"/>
        <end position="80"/>
    </location>
</feature>
<comment type="cofactor">
    <cofactor evidence="2">
        <name>heme</name>
        <dbReference type="ChEBI" id="CHEBI:30413"/>
    </cofactor>
</comment>
<dbReference type="OrthoDB" id="1470350at2759"/>
<feature type="compositionally biased region" description="Low complexity" evidence="4">
    <location>
        <begin position="1"/>
        <end position="24"/>
    </location>
</feature>
<proteinExistence type="inferred from homology"/>
<dbReference type="GO" id="GO:0016705">
    <property type="term" value="F:oxidoreductase activity, acting on paired donors, with incorporation or reduction of molecular oxygen"/>
    <property type="evidence" value="ECO:0007669"/>
    <property type="project" value="InterPro"/>
</dbReference>
<comment type="similarity">
    <text evidence="1 3">Belongs to the cytochrome P450 family.</text>
</comment>
<dbReference type="InterPro" id="IPR017972">
    <property type="entry name" value="Cyt_P450_CS"/>
</dbReference>
<gene>
    <name evidence="5" type="ORF">A3770_02p16210</name>
</gene>
<dbReference type="GO" id="GO:0005506">
    <property type="term" value="F:iron ion binding"/>
    <property type="evidence" value="ECO:0007669"/>
    <property type="project" value="InterPro"/>
</dbReference>
<evidence type="ECO:0000313" key="5">
    <source>
        <dbReference type="EMBL" id="QDZ19103.1"/>
    </source>
</evidence>
<reference evidence="5 6" key="1">
    <citation type="submission" date="2018-07" db="EMBL/GenBank/DDBJ databases">
        <title>The complete nuclear genome of the prasinophyte Chloropicon primus (CCMP1205).</title>
        <authorList>
            <person name="Pombert J.-F."/>
            <person name="Otis C."/>
            <person name="Turmel M."/>
            <person name="Lemieux C."/>
        </authorList>
    </citation>
    <scope>NUCLEOTIDE SEQUENCE [LARGE SCALE GENOMIC DNA]</scope>
    <source>
        <strain evidence="5 6">CCMP1205</strain>
    </source>
</reference>
<dbReference type="PRINTS" id="PR00463">
    <property type="entry name" value="EP450I"/>
</dbReference>
<dbReference type="PANTHER" id="PTHR24291:SF183">
    <property type="entry name" value="CYTOCHROME P450 97B3, CHLOROPLASTIC"/>
    <property type="match status" value="1"/>
</dbReference>
<dbReference type="Pfam" id="PF00067">
    <property type="entry name" value="p450"/>
    <property type="match status" value="1"/>
</dbReference>
<dbReference type="InterPro" id="IPR050196">
    <property type="entry name" value="Cytochrome_P450_Monoox"/>
</dbReference>
<dbReference type="InterPro" id="IPR001128">
    <property type="entry name" value="Cyt_P450"/>
</dbReference>
<dbReference type="PRINTS" id="PR00385">
    <property type="entry name" value="P450"/>
</dbReference>
<keyword evidence="3" id="KW-0560">Oxidoreductase</keyword>
<dbReference type="EMBL" id="CP031035">
    <property type="protein sequence ID" value="QDZ19103.1"/>
    <property type="molecule type" value="Genomic_DNA"/>
</dbReference>